<dbReference type="SMART" id="SM01245">
    <property type="entry name" value="Jag_N"/>
    <property type="match status" value="1"/>
</dbReference>
<reference key="1">
    <citation type="submission" date="2009-08" db="EMBL/GenBank/DDBJ databases">
        <title>The genome sequence of Spirochaeta thermophila DSM6192.</title>
        <authorList>
            <person name="Angelov A."/>
            <person name="Mientus M."/>
            <person name="Wittenberg S."/>
            <person name="Lehmann R."/>
            <person name="Liesegang H."/>
            <person name="Daniel R."/>
            <person name="Liebl W."/>
        </authorList>
    </citation>
    <scope>NUCLEOTIDE SEQUENCE</scope>
    <source>
        <strain>DSM 6192</strain>
    </source>
</reference>
<evidence type="ECO:0000256" key="1">
    <source>
        <dbReference type="ARBA" id="ARBA00022490"/>
    </source>
</evidence>
<sequence>MVQEFEGRTEQEALQRAIESLGLVREEFDVEIVEEQKPRLFRPGRVVIRVHVPDGSDASRKERRGGAPQVGLERHLVAFLEGITERMGFPSRVKVKERSEEKLVLVLESEYSHILIGKKGKNLDALQVLANVIASRDGGSSVRVVLDAENYRERRQEQLVQLAKRVGYKVKRTKRSVLLEPMNPFERRLIHTTISGIPGVATKSEGEGLIKQVRVYYTDQKR</sequence>
<dbReference type="PaxDb" id="665571-STHERM_c00090"/>
<organism evidence="8 9">
    <name type="scientific">Winmispira thermophila (strain ATCC 49972 / DSM 6192 / RI 19.B1)</name>
    <name type="common">Spirochaeta thermophila</name>
    <dbReference type="NCBI Taxonomy" id="665571"/>
    <lineage>
        <taxon>Bacteria</taxon>
        <taxon>Pseudomonadati</taxon>
        <taxon>Spirochaetota</taxon>
        <taxon>Spirochaetia</taxon>
        <taxon>Winmispirales</taxon>
        <taxon>Winmispiraceae</taxon>
        <taxon>Winmispira</taxon>
    </lineage>
</organism>
<dbReference type="Pfam" id="PF14804">
    <property type="entry name" value="Jag_N"/>
    <property type="match status" value="1"/>
</dbReference>
<dbReference type="GO" id="GO:0005737">
    <property type="term" value="C:cytoplasm"/>
    <property type="evidence" value="ECO:0007669"/>
    <property type="project" value="UniProtKB-SubCell"/>
</dbReference>
<dbReference type="Pfam" id="PF13083">
    <property type="entry name" value="KH_KhpA-B"/>
    <property type="match status" value="1"/>
</dbReference>
<dbReference type="SMART" id="SM00393">
    <property type="entry name" value="R3H"/>
    <property type="match status" value="1"/>
</dbReference>
<dbReference type="PANTHER" id="PTHR35800:SF1">
    <property type="entry name" value="RNA-BINDING PROTEIN KHPB"/>
    <property type="match status" value="1"/>
</dbReference>
<dbReference type="Gene3D" id="3.30.1370.50">
    <property type="entry name" value="R3H-like domain"/>
    <property type="match status" value="1"/>
</dbReference>
<evidence type="ECO:0000259" key="7">
    <source>
        <dbReference type="PROSITE" id="PS51061"/>
    </source>
</evidence>
<accession>E0RTB9</accession>
<dbReference type="HAMAP" id="MF_00867">
    <property type="entry name" value="KhpB"/>
    <property type="match status" value="1"/>
</dbReference>
<dbReference type="InterPro" id="IPR039247">
    <property type="entry name" value="KhpB"/>
</dbReference>
<dbReference type="AlphaFoldDB" id="E0RTB9"/>
<evidence type="ECO:0000313" key="8">
    <source>
        <dbReference type="EMBL" id="ADN00985.1"/>
    </source>
</evidence>
<evidence type="ECO:0000256" key="3">
    <source>
        <dbReference type="ARBA" id="ARBA00022960"/>
    </source>
</evidence>
<keyword evidence="3 6" id="KW-0133">Cell shape</keyword>
<dbReference type="InterPro" id="IPR038008">
    <property type="entry name" value="Jag_KH"/>
</dbReference>
<evidence type="ECO:0000256" key="4">
    <source>
        <dbReference type="ARBA" id="ARBA00023186"/>
    </source>
</evidence>
<dbReference type="NCBIfam" id="NF041568">
    <property type="entry name" value="Jag_EloR"/>
    <property type="match status" value="1"/>
</dbReference>
<dbReference type="CDD" id="cd02414">
    <property type="entry name" value="KH-II_Jag"/>
    <property type="match status" value="1"/>
</dbReference>
<dbReference type="Gene3D" id="3.30.300.20">
    <property type="match status" value="1"/>
</dbReference>
<dbReference type="eggNOG" id="COG1847">
    <property type="taxonomic scope" value="Bacteria"/>
</dbReference>
<comment type="domain">
    <text evidence="6">Has an N-terminal Jag-N domain and 2 RNA-binding domains (KH and R3H).</text>
</comment>
<dbReference type="KEGG" id="sta:STHERM_c00090"/>
<dbReference type="GO" id="GO:0071555">
    <property type="term" value="P:cell wall organization"/>
    <property type="evidence" value="ECO:0007669"/>
    <property type="project" value="UniProtKB-KW"/>
</dbReference>
<dbReference type="Proteomes" id="UP000001296">
    <property type="component" value="Chromosome"/>
</dbReference>
<evidence type="ECO:0000256" key="5">
    <source>
        <dbReference type="ARBA" id="ARBA00023316"/>
    </source>
</evidence>
<feature type="domain" description="R3H" evidence="7">
    <location>
        <begin position="153"/>
        <end position="219"/>
    </location>
</feature>
<keyword evidence="2 6" id="KW-0694">RNA-binding</keyword>
<comment type="subunit">
    <text evidence="6">Forms a complex with KhpA.</text>
</comment>
<gene>
    <name evidence="6" type="primary">khpB</name>
    <name evidence="6" type="synonym">eloR</name>
    <name evidence="8" type="ordered locus">STHERM_c00090</name>
</gene>
<dbReference type="GO" id="GO:0003723">
    <property type="term" value="F:RNA binding"/>
    <property type="evidence" value="ECO:0007669"/>
    <property type="project" value="UniProtKB-UniRule"/>
</dbReference>
<comment type="caution">
    <text evidence="6">Lacks conserved residue(s) required for the propagation of feature annotation.</text>
</comment>
<dbReference type="RefSeq" id="WP_013312826.1">
    <property type="nucleotide sequence ID" value="NC_014484.1"/>
</dbReference>
<keyword evidence="1 6" id="KW-0963">Cytoplasm</keyword>
<evidence type="ECO:0000313" key="9">
    <source>
        <dbReference type="Proteomes" id="UP000001296"/>
    </source>
</evidence>
<evidence type="ECO:0000256" key="2">
    <source>
        <dbReference type="ARBA" id="ARBA00022884"/>
    </source>
</evidence>
<dbReference type="InterPro" id="IPR034079">
    <property type="entry name" value="R3H_KhpB"/>
</dbReference>
<keyword evidence="5 6" id="KW-0961">Cell wall biogenesis/degradation</keyword>
<dbReference type="Gene3D" id="3.30.30.80">
    <property type="entry name" value="probable RNA-binding protein from clostridium symbiosum atcc 14940"/>
    <property type="match status" value="1"/>
</dbReference>
<dbReference type="HOGENOM" id="CLU_042512_0_1_12"/>
<dbReference type="InterPro" id="IPR032782">
    <property type="entry name" value="KhpB_N"/>
</dbReference>
<comment type="similarity">
    <text evidence="6">Belongs to the KhpB RNA-binding protein family.</text>
</comment>
<reference evidence="8 9" key="2">
    <citation type="journal article" date="2010" name="J. Bacteriol.">
        <title>Genome sequence of the polysaccharide-degrading, thermophilic anaerobe Spirochaeta thermophila DSM 6192.</title>
        <authorList>
            <person name="Angelov A."/>
            <person name="Liebl S."/>
            <person name="Ballschmiter M."/>
            <person name="Bomeke M."/>
            <person name="Lehmann R."/>
            <person name="Liesegang H."/>
            <person name="Daniel R."/>
            <person name="Liebl W."/>
        </authorList>
    </citation>
    <scope>NUCLEOTIDE SEQUENCE [LARGE SCALE GENOMIC DNA]</scope>
    <source>
        <strain evidence="9">ATCC 49972 / DSM 6192 / RI 19.B1</strain>
    </source>
</reference>
<evidence type="ECO:0000256" key="6">
    <source>
        <dbReference type="HAMAP-Rule" id="MF_00867"/>
    </source>
</evidence>
<dbReference type="InterPro" id="IPR001374">
    <property type="entry name" value="R3H_dom"/>
</dbReference>
<dbReference type="PANTHER" id="PTHR35800">
    <property type="entry name" value="PROTEIN JAG"/>
    <property type="match status" value="1"/>
</dbReference>
<keyword evidence="4 6" id="KW-0143">Chaperone</keyword>
<dbReference type="InterPro" id="IPR038247">
    <property type="entry name" value="Jag_N_dom_sf"/>
</dbReference>
<dbReference type="GO" id="GO:0009252">
    <property type="term" value="P:peptidoglycan biosynthetic process"/>
    <property type="evidence" value="ECO:0007669"/>
    <property type="project" value="UniProtKB-UniRule"/>
</dbReference>
<dbReference type="GO" id="GO:0008360">
    <property type="term" value="P:regulation of cell shape"/>
    <property type="evidence" value="ECO:0007669"/>
    <property type="project" value="UniProtKB-KW"/>
</dbReference>
<protein>
    <recommendedName>
        <fullName evidence="6">RNA-binding protein KhpB</fullName>
    </recommendedName>
    <alternativeName>
        <fullName evidence="6">RNA-binding protein EloR</fullName>
    </alternativeName>
</protein>
<dbReference type="CDD" id="cd02644">
    <property type="entry name" value="R3H_jag"/>
    <property type="match status" value="1"/>
</dbReference>
<dbReference type="InterPro" id="IPR015946">
    <property type="entry name" value="KH_dom-like_a/b"/>
</dbReference>
<dbReference type="EMBL" id="CP001698">
    <property type="protein sequence ID" value="ADN00985.1"/>
    <property type="molecule type" value="Genomic_DNA"/>
</dbReference>
<proteinExistence type="inferred from homology"/>
<name>E0RTB9_WINT6</name>
<dbReference type="InterPro" id="IPR036867">
    <property type="entry name" value="R3H_dom_sf"/>
</dbReference>
<comment type="subcellular location">
    <subcellularLocation>
        <location evidence="6">Cytoplasm</location>
    </subcellularLocation>
</comment>
<dbReference type="PROSITE" id="PS51061">
    <property type="entry name" value="R3H"/>
    <property type="match status" value="1"/>
</dbReference>
<dbReference type="SUPFAM" id="SSF82708">
    <property type="entry name" value="R3H domain"/>
    <property type="match status" value="1"/>
</dbReference>
<dbReference type="Pfam" id="PF01424">
    <property type="entry name" value="R3H"/>
    <property type="match status" value="1"/>
</dbReference>
<comment type="function">
    <text evidence="6">A probable RNA chaperone. Forms a complex with KhpA which binds to cellular RNA and controls its expression. Plays a role in peptidoglycan (PG) homeostasis and cell length regulation.</text>
</comment>